<gene>
    <name evidence="4" type="ORF">MMA15_14935</name>
</gene>
<feature type="signal peptide" evidence="2">
    <location>
        <begin position="1"/>
        <end position="22"/>
    </location>
</feature>
<keyword evidence="2" id="KW-0732">Signal</keyword>
<dbReference type="InterPro" id="IPR015020">
    <property type="entry name" value="Rv2525c-like_Glyco_Hydro-like"/>
</dbReference>
<protein>
    <submittedName>
        <fullName evidence="4">DUF1906 domain-containing protein</fullName>
    </submittedName>
</protein>
<evidence type="ECO:0000313" key="5">
    <source>
        <dbReference type="Proteomes" id="UP001166784"/>
    </source>
</evidence>
<dbReference type="SUPFAM" id="SSF51445">
    <property type="entry name" value="(Trans)glycosidases"/>
    <property type="match status" value="1"/>
</dbReference>
<feature type="chain" id="PRO_5046466654" evidence="2">
    <location>
        <begin position="23"/>
        <end position="319"/>
    </location>
</feature>
<dbReference type="EMBL" id="JAKWJU010000002">
    <property type="protein sequence ID" value="MCH6161641.1"/>
    <property type="molecule type" value="Genomic_DNA"/>
</dbReference>
<dbReference type="RefSeq" id="WP_241060213.1">
    <property type="nucleotide sequence ID" value="NZ_JAKWJU010000002.1"/>
</dbReference>
<dbReference type="Proteomes" id="UP001166784">
    <property type="component" value="Unassembled WGS sequence"/>
</dbReference>
<dbReference type="Gene3D" id="3.20.20.80">
    <property type="entry name" value="Glycosidases"/>
    <property type="match status" value="1"/>
</dbReference>
<reference evidence="4" key="2">
    <citation type="journal article" date="2023" name="Int. J. Syst. Evol. Microbiol.">
        <title>Streptomyces marispadix sp. nov., isolated from marine beach sediment of the Northern Coast of Portugal.</title>
        <authorList>
            <person name="dos Santos J.D.N."/>
            <person name="Vitorino I.R."/>
            <person name="Kallscheuer N."/>
            <person name="Srivastava A."/>
            <person name="Krautwurst S."/>
            <person name="Marz M."/>
            <person name="Jogler C."/>
            <person name="Lobo Da Cunha A."/>
            <person name="Catita J."/>
            <person name="Goncalves H."/>
            <person name="Gonzalez I."/>
            <person name="Reyes F."/>
            <person name="Lage O.M."/>
        </authorList>
    </citation>
    <scope>NUCLEOTIDE SEQUENCE</scope>
    <source>
        <strain evidence="4">M600PL45_2</strain>
    </source>
</reference>
<feature type="compositionally biased region" description="Low complexity" evidence="1">
    <location>
        <begin position="45"/>
        <end position="71"/>
    </location>
</feature>
<evidence type="ECO:0000256" key="2">
    <source>
        <dbReference type="SAM" id="SignalP"/>
    </source>
</evidence>
<comment type="caution">
    <text evidence="4">The sequence shown here is derived from an EMBL/GenBank/DDBJ whole genome shotgun (WGS) entry which is preliminary data.</text>
</comment>
<proteinExistence type="predicted"/>
<evidence type="ECO:0000256" key="1">
    <source>
        <dbReference type="SAM" id="MobiDB-lite"/>
    </source>
</evidence>
<dbReference type="Pfam" id="PF08924">
    <property type="entry name" value="Rv2525c_GlyHyd-like"/>
    <property type="match status" value="1"/>
</dbReference>
<keyword evidence="5" id="KW-1185">Reference proteome</keyword>
<name>A0ABS9SZD8_9ACTN</name>
<dbReference type="InterPro" id="IPR017853">
    <property type="entry name" value="GH"/>
</dbReference>
<feature type="region of interest" description="Disordered" evidence="1">
    <location>
        <begin position="45"/>
        <end position="89"/>
    </location>
</feature>
<accession>A0ABS9SZD8</accession>
<evidence type="ECO:0000313" key="4">
    <source>
        <dbReference type="EMBL" id="MCH6161641.1"/>
    </source>
</evidence>
<feature type="domain" description="Rv2525c-like glycoside hydrolase-like" evidence="3">
    <location>
        <begin position="101"/>
        <end position="311"/>
    </location>
</feature>
<organism evidence="4 5">
    <name type="scientific">Streptomyces marispadix</name>
    <dbReference type="NCBI Taxonomy" id="2922868"/>
    <lineage>
        <taxon>Bacteria</taxon>
        <taxon>Bacillati</taxon>
        <taxon>Actinomycetota</taxon>
        <taxon>Actinomycetes</taxon>
        <taxon>Kitasatosporales</taxon>
        <taxon>Streptomycetaceae</taxon>
        <taxon>Streptomyces</taxon>
    </lineage>
</organism>
<sequence>MWHKNHIIRRAAVSLASLTVLAAIVGADAANASATAAQPAAEVPSAAGDSAAGPAAGAPSGPASGARARPAGYERRPSGSETFRGQAFDTCHTPSLSTMRAWDGRSPFGGVGVYIGGRARACPNEPNLTASWVRGVDRMGWKVLPVYVGSQSPCVESPRKRRYAMNHTAPAQRGKREGRDAVAAAKRLAMAKHSAVYLDMEAYDNSSTRCAATTLSFIQGWNRAVRAAGYHPGFYSSADSGIEHMDGARKAGRKDLPEALWFARWRTAPSVRNTPYISRGAWEPHRRIHQYDGNITRTYGGHRLSIDRNLVDAPVAVVP</sequence>
<reference evidence="4" key="1">
    <citation type="submission" date="2022-03" db="EMBL/GenBank/DDBJ databases">
        <authorList>
            <person name="Santos J.D.N."/>
            <person name="Kallscheuer N."/>
            <person name="Jogler C."/>
            <person name="Lage O.M."/>
        </authorList>
    </citation>
    <scope>NUCLEOTIDE SEQUENCE</scope>
    <source>
        <strain evidence="4">M600PL45_2</strain>
    </source>
</reference>
<evidence type="ECO:0000259" key="3">
    <source>
        <dbReference type="Pfam" id="PF08924"/>
    </source>
</evidence>